<proteinExistence type="predicted"/>
<evidence type="ECO:0000313" key="1">
    <source>
        <dbReference type="EMBL" id="KAJ3497650.1"/>
    </source>
</evidence>
<organism evidence="1 2">
    <name type="scientific">Lecanicillium saksenae</name>
    <dbReference type="NCBI Taxonomy" id="468837"/>
    <lineage>
        <taxon>Eukaryota</taxon>
        <taxon>Fungi</taxon>
        <taxon>Dikarya</taxon>
        <taxon>Ascomycota</taxon>
        <taxon>Pezizomycotina</taxon>
        <taxon>Sordariomycetes</taxon>
        <taxon>Hypocreomycetidae</taxon>
        <taxon>Hypocreales</taxon>
        <taxon>Cordycipitaceae</taxon>
        <taxon>Lecanicillium</taxon>
    </lineage>
</organism>
<accession>A0ACC1R349</accession>
<dbReference type="EMBL" id="JANAKD010000098">
    <property type="protein sequence ID" value="KAJ3497650.1"/>
    <property type="molecule type" value="Genomic_DNA"/>
</dbReference>
<reference evidence="1" key="1">
    <citation type="submission" date="2022-07" db="EMBL/GenBank/DDBJ databases">
        <title>Genome Sequence of Lecanicillium saksenae.</title>
        <authorList>
            <person name="Buettner E."/>
        </authorList>
    </citation>
    <scope>NUCLEOTIDE SEQUENCE</scope>
    <source>
        <strain evidence="1">VT-O1</strain>
    </source>
</reference>
<comment type="caution">
    <text evidence="1">The sequence shown here is derived from an EMBL/GenBank/DDBJ whole genome shotgun (WGS) entry which is preliminary data.</text>
</comment>
<evidence type="ECO:0000313" key="2">
    <source>
        <dbReference type="Proteomes" id="UP001148737"/>
    </source>
</evidence>
<name>A0ACC1R349_9HYPO</name>
<protein>
    <submittedName>
        <fullName evidence="1">Uncharacterized protein</fullName>
    </submittedName>
</protein>
<gene>
    <name evidence="1" type="ORF">NLG97_g1744</name>
</gene>
<dbReference type="Proteomes" id="UP001148737">
    <property type="component" value="Unassembled WGS sequence"/>
</dbReference>
<keyword evidence="2" id="KW-1185">Reference proteome</keyword>
<sequence>MKVIVPALFLTAAVSALDISSLLQQTGPLIKKGKCALPCLYQAANKLECGEGGSVDAICDNIDQITKNSTPCVQKCGIDSQHKGVD</sequence>